<reference evidence="6" key="2">
    <citation type="journal article" date="2011" name="Microb. Ecol.">
        <title>Taxonomic and Functional Metagenomic Profiling of the Microbial Community in the Anoxic Sediment of a Sub-saline Shallow Lake (Laguna de Carrizo, Central Spain).</title>
        <authorList>
            <person name="Ferrer M."/>
            <person name="Guazzaroni M.E."/>
            <person name="Richter M."/>
            <person name="Garcia-Salamanca A."/>
            <person name="Yarza P."/>
            <person name="Suarez-Suarez A."/>
            <person name="Solano J."/>
            <person name="Alcaide M."/>
            <person name="van Dillewijn P."/>
            <person name="Molina-Henares M.A."/>
            <person name="Lopez-Cortes N."/>
            <person name="Al-Ramahi Y."/>
            <person name="Guerrero C."/>
            <person name="Acosta A."/>
            <person name="de Eugenio L.I."/>
            <person name="Martinez V."/>
            <person name="Marques S."/>
            <person name="Rojo F."/>
            <person name="Santero E."/>
            <person name="Genilloud O."/>
            <person name="Perez-Perez J."/>
            <person name="Rossello-Mora R."/>
            <person name="Ramos J.L."/>
        </authorList>
    </citation>
    <scope>NUCLEOTIDE SEQUENCE</scope>
</reference>
<accession>D9PHE6</accession>
<dbReference type="HAMAP" id="MF_00323">
    <property type="entry name" value="Ferrochelatase"/>
    <property type="match status" value="1"/>
</dbReference>
<comment type="pathway">
    <text evidence="1">Porphyrin-containing compound metabolism; protoheme biosynthesis.</text>
</comment>
<dbReference type="GO" id="GO:0004325">
    <property type="term" value="F:ferrochelatase activity"/>
    <property type="evidence" value="ECO:0007669"/>
    <property type="project" value="InterPro"/>
</dbReference>
<dbReference type="UniPathway" id="UPA00252"/>
<dbReference type="Pfam" id="PF00762">
    <property type="entry name" value="Ferrochelatase"/>
    <property type="match status" value="1"/>
</dbReference>
<name>D9PHE6_9ZZZZ</name>
<organism evidence="6">
    <name type="scientific">sediment metagenome</name>
    <dbReference type="NCBI Taxonomy" id="749907"/>
    <lineage>
        <taxon>unclassified sequences</taxon>
        <taxon>metagenomes</taxon>
        <taxon>ecological metagenomes</taxon>
    </lineage>
</organism>
<evidence type="ECO:0000256" key="2">
    <source>
        <dbReference type="ARBA" id="ARBA00023004"/>
    </source>
</evidence>
<dbReference type="InterPro" id="IPR033644">
    <property type="entry name" value="Ferrochelatase_C"/>
</dbReference>
<proteinExistence type="inferred from homology"/>
<evidence type="ECO:0000313" key="6">
    <source>
        <dbReference type="EMBL" id="EFK97031.1"/>
    </source>
</evidence>
<comment type="caution">
    <text evidence="6">The sequence shown here is derived from an EMBL/GenBank/DDBJ whole genome shotgun (WGS) entry which is preliminary data.</text>
</comment>
<dbReference type="EMBL" id="ADZX01000366">
    <property type="protein sequence ID" value="EFK97031.1"/>
    <property type="molecule type" value="Genomic_DNA"/>
</dbReference>
<dbReference type="PANTHER" id="PTHR11108:SF1">
    <property type="entry name" value="FERROCHELATASE, MITOCHONDRIAL"/>
    <property type="match status" value="1"/>
</dbReference>
<evidence type="ECO:0000256" key="4">
    <source>
        <dbReference type="ARBA" id="ARBA00023239"/>
    </source>
</evidence>
<dbReference type="EC" id="4.99.1.1" evidence="6"/>
<sequence length="310" mass="35512">MKKAILLLNMGGPNNLDEVKMFLHNMFNDPQIISAPKPLRWLISKIIIAKRLNSAKANYKLLGGKSPLVGHTQKLIDKLKIKVDADVYMVMRYTPPFAKDIISEIKNHDEIYAIPLYPQHSNTTTLSSFDDLFDMANKLGIGDKIKTIDCYQTHPLYISSIVEKIKEALGNDDASEFELIFSAHGLPQKIIDRGDLYQEHIIQTVEMAKKSLNKSGIKFADTHLAYQSRLGPIEWLRPYMDEKLHEFKDKKVIVFPVAFTIDNSETECELDIEYRHLADEIGIVDYRVAKAPNDHDDFIECLVDIYKNMK</sequence>
<dbReference type="AlphaFoldDB" id="D9PHE6"/>
<keyword evidence="4 6" id="KW-0456">Lyase</keyword>
<dbReference type="InterPro" id="IPR019772">
    <property type="entry name" value="Ferrochelatase_AS"/>
</dbReference>
<evidence type="ECO:0000256" key="3">
    <source>
        <dbReference type="ARBA" id="ARBA00023133"/>
    </source>
</evidence>
<dbReference type="CDD" id="cd03411">
    <property type="entry name" value="Ferrochelatase_N"/>
    <property type="match status" value="1"/>
</dbReference>
<protein>
    <submittedName>
        <fullName evidence="6">Ferrochelatase</fullName>
        <ecNumber evidence="6">4.99.1.1</ecNumber>
    </submittedName>
</protein>
<dbReference type="SUPFAM" id="SSF53800">
    <property type="entry name" value="Chelatase"/>
    <property type="match status" value="1"/>
</dbReference>
<dbReference type="PROSITE" id="PS00534">
    <property type="entry name" value="FERROCHELATASE"/>
    <property type="match status" value="1"/>
</dbReference>
<dbReference type="Gene3D" id="3.40.50.1400">
    <property type="match status" value="2"/>
</dbReference>
<dbReference type="GO" id="GO:0006783">
    <property type="term" value="P:heme biosynthetic process"/>
    <property type="evidence" value="ECO:0007669"/>
    <property type="project" value="UniProtKB-KW"/>
</dbReference>
<reference evidence="6" key="1">
    <citation type="submission" date="2010-07" db="EMBL/GenBank/DDBJ databases">
        <authorList>
            <consortium name="CONSOLIDER consortium CSD2007-00005"/>
            <person name="Guazzaroni M.-E."/>
            <person name="Richter M."/>
            <person name="Garcia-Salamanca A."/>
            <person name="Yarza P."/>
            <person name="Ferrer M."/>
        </authorList>
    </citation>
    <scope>NUCLEOTIDE SEQUENCE</scope>
</reference>
<dbReference type="CDD" id="cd00419">
    <property type="entry name" value="Ferrochelatase_C"/>
    <property type="match status" value="1"/>
</dbReference>
<dbReference type="NCBIfam" id="TIGR00109">
    <property type="entry name" value="hemH"/>
    <property type="match status" value="1"/>
</dbReference>
<dbReference type="InterPro" id="IPR033659">
    <property type="entry name" value="Ferrochelatase_N"/>
</dbReference>
<dbReference type="PANTHER" id="PTHR11108">
    <property type="entry name" value="FERROCHELATASE"/>
    <property type="match status" value="1"/>
</dbReference>
<dbReference type="InterPro" id="IPR001015">
    <property type="entry name" value="Ferrochelatase"/>
</dbReference>
<keyword evidence="2" id="KW-0408">Iron</keyword>
<keyword evidence="3" id="KW-0350">Heme biosynthesis</keyword>
<evidence type="ECO:0000256" key="5">
    <source>
        <dbReference type="ARBA" id="ARBA00023244"/>
    </source>
</evidence>
<gene>
    <name evidence="6" type="primary">hemH</name>
    <name evidence="6" type="ORF">LDC_0946</name>
</gene>
<keyword evidence="5" id="KW-0627">Porphyrin biosynthesis</keyword>
<evidence type="ECO:0000256" key="1">
    <source>
        <dbReference type="ARBA" id="ARBA00004744"/>
    </source>
</evidence>